<reference evidence="2" key="1">
    <citation type="journal article" date="2020" name="mSystems">
        <title>Genome- and Community-Level Interaction Insights into Carbon Utilization and Element Cycling Functions of Hydrothermarchaeota in Hydrothermal Sediment.</title>
        <authorList>
            <person name="Zhou Z."/>
            <person name="Liu Y."/>
            <person name="Xu W."/>
            <person name="Pan J."/>
            <person name="Luo Z.H."/>
            <person name="Li M."/>
        </authorList>
    </citation>
    <scope>NUCLEOTIDE SEQUENCE [LARGE SCALE GENOMIC DNA]</scope>
    <source>
        <strain evidence="2">SpSt-1182</strain>
    </source>
</reference>
<dbReference type="SUPFAM" id="SSF48452">
    <property type="entry name" value="TPR-like"/>
    <property type="match status" value="1"/>
</dbReference>
<dbReference type="Proteomes" id="UP000885672">
    <property type="component" value="Unassembled WGS sequence"/>
</dbReference>
<feature type="compositionally biased region" description="Low complexity" evidence="1">
    <location>
        <begin position="146"/>
        <end position="155"/>
    </location>
</feature>
<accession>A0A7V0XFJ6</accession>
<organism evidence="2">
    <name type="scientific">candidate division WOR-3 bacterium</name>
    <dbReference type="NCBI Taxonomy" id="2052148"/>
    <lineage>
        <taxon>Bacteria</taxon>
        <taxon>Bacteria division WOR-3</taxon>
    </lineage>
</organism>
<gene>
    <name evidence="2" type="ORF">ENN51_08010</name>
</gene>
<proteinExistence type="predicted"/>
<dbReference type="Gene3D" id="1.25.40.10">
    <property type="entry name" value="Tetratricopeptide repeat domain"/>
    <property type="match status" value="1"/>
</dbReference>
<evidence type="ECO:0000313" key="2">
    <source>
        <dbReference type="EMBL" id="HDR00208.1"/>
    </source>
</evidence>
<name>A0A7V0XFJ6_UNCW3</name>
<comment type="caution">
    <text evidence="2">The sequence shown here is derived from an EMBL/GenBank/DDBJ whole genome shotgun (WGS) entry which is preliminary data.</text>
</comment>
<dbReference type="InterPro" id="IPR011990">
    <property type="entry name" value="TPR-like_helical_dom_sf"/>
</dbReference>
<protein>
    <recommendedName>
        <fullName evidence="3">Tetratricopeptide repeat protein</fullName>
    </recommendedName>
</protein>
<evidence type="ECO:0008006" key="3">
    <source>
        <dbReference type="Google" id="ProtNLM"/>
    </source>
</evidence>
<dbReference type="AlphaFoldDB" id="A0A7V0XFJ6"/>
<evidence type="ECO:0000256" key="1">
    <source>
        <dbReference type="SAM" id="MobiDB-lite"/>
    </source>
</evidence>
<dbReference type="EMBL" id="DSBX01000307">
    <property type="protein sequence ID" value="HDR00208.1"/>
    <property type="molecule type" value="Genomic_DNA"/>
</dbReference>
<feature type="region of interest" description="Disordered" evidence="1">
    <location>
        <begin position="121"/>
        <end position="192"/>
    </location>
</feature>
<sequence length="246" mass="27511">MRDQMGFREQMVRAQQMARFGQDDKALAIAESLARARPDQPEPGEFIKALEADRTRYLLLAEARELAGKREYTRAVELLDSLAATGYHDAGPEVVRVLLGEGHWHWSQGRAGQAKRSFEVAQERDPGNAQARKALDDIGKTPRPVTATTGQRPTPATRPAPDPRANTTPAAKPVSPTGTQAPPPPLDPALEQRALDAYAKGYEELKDRDDTTTARNKFREVVEMLREYPENKWYKRASDLLREIGR</sequence>